<comment type="similarity">
    <text evidence="1">Belongs to the glycosyl hydrolase 25 family.</text>
</comment>
<dbReference type="PROSITE" id="PS51904">
    <property type="entry name" value="GLYCOSYL_HYDROL_F25_2"/>
    <property type="match status" value="1"/>
</dbReference>
<proteinExistence type="inferred from homology"/>
<dbReference type="Gene3D" id="3.20.20.80">
    <property type="entry name" value="Glycosidases"/>
    <property type="match status" value="1"/>
</dbReference>
<comment type="caution">
    <text evidence="2">The sequence shown here is derived from an EMBL/GenBank/DDBJ whole genome shotgun (WGS) entry which is preliminary data.</text>
</comment>
<reference evidence="2" key="1">
    <citation type="journal article" date="2020" name="Ecol. Evol.">
        <title>Genome structure and content of the rice root-knot nematode (Meloidogyne graminicola).</title>
        <authorList>
            <person name="Phan N.T."/>
            <person name="Danchin E.G.J."/>
            <person name="Klopp C."/>
            <person name="Perfus-Barbeoch L."/>
            <person name="Kozlowski D.K."/>
            <person name="Koutsovoulos G.D."/>
            <person name="Lopez-Roques C."/>
            <person name="Bouchez O."/>
            <person name="Zahm M."/>
            <person name="Besnard G."/>
            <person name="Bellafiore S."/>
        </authorList>
    </citation>
    <scope>NUCLEOTIDE SEQUENCE</scope>
    <source>
        <strain evidence="2">VN-18</strain>
    </source>
</reference>
<dbReference type="GO" id="GO:0006950">
    <property type="term" value="P:response to stress"/>
    <property type="evidence" value="ECO:0007669"/>
    <property type="project" value="UniProtKB-ARBA"/>
</dbReference>
<dbReference type="PANTHER" id="PTHR34135">
    <property type="entry name" value="LYSOZYME"/>
    <property type="match status" value="1"/>
</dbReference>
<keyword evidence="3" id="KW-1185">Reference proteome</keyword>
<dbReference type="GO" id="GO:0003796">
    <property type="term" value="F:lysozyme activity"/>
    <property type="evidence" value="ECO:0007669"/>
    <property type="project" value="InterPro"/>
</dbReference>
<dbReference type="Pfam" id="PF01183">
    <property type="entry name" value="Glyco_hydro_25"/>
    <property type="match status" value="1"/>
</dbReference>
<dbReference type="PANTHER" id="PTHR34135:SF2">
    <property type="entry name" value="LYSOZYME"/>
    <property type="match status" value="1"/>
</dbReference>
<dbReference type="InterPro" id="IPR002053">
    <property type="entry name" value="Glyco_hydro_25"/>
</dbReference>
<dbReference type="EMBL" id="JABEBT010000021">
    <property type="protein sequence ID" value="KAF7637324.1"/>
    <property type="molecule type" value="Genomic_DNA"/>
</dbReference>
<gene>
    <name evidence="2" type="ORF">Mgra_00003293</name>
</gene>
<dbReference type="SUPFAM" id="SSF51445">
    <property type="entry name" value="(Trans)glycosidases"/>
    <property type="match status" value="1"/>
</dbReference>
<dbReference type="GO" id="GO:0016998">
    <property type="term" value="P:cell wall macromolecule catabolic process"/>
    <property type="evidence" value="ECO:0007669"/>
    <property type="project" value="InterPro"/>
</dbReference>
<dbReference type="OrthoDB" id="5893075at2759"/>
<dbReference type="CDD" id="cd00599">
    <property type="entry name" value="GH25_muramidase"/>
    <property type="match status" value="1"/>
</dbReference>
<name>A0A8S9ZW74_9BILA</name>
<dbReference type="GO" id="GO:0016052">
    <property type="term" value="P:carbohydrate catabolic process"/>
    <property type="evidence" value="ECO:0007669"/>
    <property type="project" value="TreeGrafter"/>
</dbReference>
<evidence type="ECO:0000256" key="1">
    <source>
        <dbReference type="ARBA" id="ARBA00010646"/>
    </source>
</evidence>
<sequence length="458" mass="54446">MKVPDKPLKSNNINLVVYQIELTEDGYEHFISEFENNNNNEGLSQENRIKNVRSHDIYDHFWYCSKEDFDKWKKRFGENKKNWQNKEEDQQNDFVWYDHICIRNKYLARKKEKKEKICNYSKSINKPCGGKMKVPLKPLPGENEKFELYRIELNKEGYGAFKLEFKNDEDDIFMNEFFEYFKVNNKEKLVSPGLSSENELTEKDDWNKLSESLKNIRISTTQQQQIPKLPIVNNLPEIISVSEDSEPINWNKVKNNSNIKMVIARSTIGLKIDKDFILNYQSMINVEFKQIGVYHHFIGGLDSPTPEEQFKLVKEILEKVKFEKKKHLFSIAVQTGISSEYNANANSTDFTIKLITFVNLLYQNDFMRPIIYCNNNSWKKLIDPNIADEKFSKLPLWIAHYTKDPNPVYPDTWKLRGIQWWMWQYKDDEVIDGIVNHVYCSKRNKQYNIKDKYFCSDV</sequence>
<evidence type="ECO:0000313" key="3">
    <source>
        <dbReference type="Proteomes" id="UP000605970"/>
    </source>
</evidence>
<evidence type="ECO:0008006" key="4">
    <source>
        <dbReference type="Google" id="ProtNLM"/>
    </source>
</evidence>
<dbReference type="AlphaFoldDB" id="A0A8S9ZW74"/>
<protein>
    <recommendedName>
        <fullName evidence="4">Lysozyme</fullName>
    </recommendedName>
</protein>
<accession>A0A8S9ZW74</accession>
<dbReference type="GO" id="GO:0009253">
    <property type="term" value="P:peptidoglycan catabolic process"/>
    <property type="evidence" value="ECO:0007669"/>
    <property type="project" value="InterPro"/>
</dbReference>
<dbReference type="InterPro" id="IPR017853">
    <property type="entry name" value="GH"/>
</dbReference>
<organism evidence="2 3">
    <name type="scientific">Meloidogyne graminicola</name>
    <dbReference type="NCBI Taxonomy" id="189291"/>
    <lineage>
        <taxon>Eukaryota</taxon>
        <taxon>Metazoa</taxon>
        <taxon>Ecdysozoa</taxon>
        <taxon>Nematoda</taxon>
        <taxon>Chromadorea</taxon>
        <taxon>Rhabditida</taxon>
        <taxon>Tylenchina</taxon>
        <taxon>Tylenchomorpha</taxon>
        <taxon>Tylenchoidea</taxon>
        <taxon>Meloidogynidae</taxon>
        <taxon>Meloidogyninae</taxon>
        <taxon>Meloidogyne</taxon>
    </lineage>
</organism>
<evidence type="ECO:0000313" key="2">
    <source>
        <dbReference type="EMBL" id="KAF7637324.1"/>
    </source>
</evidence>
<dbReference type="Proteomes" id="UP000605970">
    <property type="component" value="Unassembled WGS sequence"/>
</dbReference>